<comment type="catalytic activity">
    <reaction evidence="1 20">
        <text>(6S)-5-methyl-5,6,7,8-tetrahydrofolate + L-homocysteine = (6S)-5,6,7,8-tetrahydrofolate + L-methionine</text>
        <dbReference type="Rhea" id="RHEA:11172"/>
        <dbReference type="ChEBI" id="CHEBI:18608"/>
        <dbReference type="ChEBI" id="CHEBI:57453"/>
        <dbReference type="ChEBI" id="CHEBI:57844"/>
        <dbReference type="ChEBI" id="CHEBI:58199"/>
        <dbReference type="EC" id="2.1.1.13"/>
    </reaction>
</comment>
<dbReference type="Gene3D" id="3.20.20.330">
    <property type="entry name" value="Homocysteine-binding-like domain"/>
    <property type="match status" value="1"/>
</dbReference>
<evidence type="ECO:0000256" key="14">
    <source>
        <dbReference type="ARBA" id="ARBA00022737"/>
    </source>
</evidence>
<comment type="function">
    <text evidence="18 20">Catalyzes the transfer of a methyl group from methyl-cobalamin to homocysteine, yielding enzyme-bound cob(I)alamin and methionine. Subsequently, remethylates the cofactor using methyltetrahydrofolate.</text>
</comment>
<keyword evidence="13 20" id="KW-0479">Metal-binding</keyword>
<dbReference type="InterPro" id="IPR003726">
    <property type="entry name" value="HCY_dom"/>
</dbReference>
<evidence type="ECO:0000256" key="7">
    <source>
        <dbReference type="ARBA" id="ARBA00013998"/>
    </source>
</evidence>
<evidence type="ECO:0000259" key="28">
    <source>
        <dbReference type="PROSITE" id="PS51332"/>
    </source>
</evidence>
<comment type="caution">
    <text evidence="30">The sequence shown here is derived from an EMBL/GenBank/DDBJ whole genome shotgun (WGS) entry which is preliminary data.</text>
</comment>
<feature type="binding site" evidence="22">
    <location>
        <position position="848"/>
    </location>
    <ligand>
        <name>methylcob(III)alamin</name>
        <dbReference type="ChEBI" id="CHEBI:28115"/>
    </ligand>
</feature>
<dbReference type="GO" id="GO:0050667">
    <property type="term" value="P:homocysteine metabolic process"/>
    <property type="evidence" value="ECO:0007669"/>
    <property type="project" value="TreeGrafter"/>
</dbReference>
<keyword evidence="9 20" id="KW-0028">Amino-acid biosynthesis</keyword>
<dbReference type="SUPFAM" id="SSF47644">
    <property type="entry name" value="Methionine synthase domain"/>
    <property type="match status" value="1"/>
</dbReference>
<feature type="binding site" evidence="22">
    <location>
        <position position="1108"/>
    </location>
    <ligand>
        <name>S-adenosyl-L-methionine</name>
        <dbReference type="ChEBI" id="CHEBI:59789"/>
    </ligand>
</feature>
<feature type="binding site" evidence="21 23">
    <location>
        <position position="304"/>
    </location>
    <ligand>
        <name>Zn(2+)</name>
        <dbReference type="ChEBI" id="CHEBI:29105"/>
    </ligand>
</feature>
<evidence type="ECO:0000259" key="29">
    <source>
        <dbReference type="PROSITE" id="PS51337"/>
    </source>
</evidence>
<feature type="region of interest" description="Disordered" evidence="24">
    <location>
        <begin position="879"/>
        <end position="899"/>
    </location>
</feature>
<evidence type="ECO:0000256" key="21">
    <source>
        <dbReference type="PIRSR" id="PIRSR000381-1"/>
    </source>
</evidence>
<accession>A0A2W5ZJM4</accession>
<dbReference type="FunFam" id="3.20.20.330:FF:000001">
    <property type="entry name" value="Methionine synthase"/>
    <property type="match status" value="1"/>
</dbReference>
<keyword evidence="11 20" id="KW-0808">Transferase</keyword>
<dbReference type="PROSITE" id="PS50970">
    <property type="entry name" value="HCY"/>
    <property type="match status" value="1"/>
</dbReference>
<gene>
    <name evidence="30" type="primary">metH</name>
    <name evidence="30" type="ORF">DLM65_02380</name>
</gene>
<evidence type="ECO:0000313" key="31">
    <source>
        <dbReference type="Proteomes" id="UP000248724"/>
    </source>
</evidence>
<evidence type="ECO:0000256" key="19">
    <source>
        <dbReference type="NCBIfam" id="TIGR02082"/>
    </source>
</evidence>
<evidence type="ECO:0000313" key="30">
    <source>
        <dbReference type="EMBL" id="PZR83235.1"/>
    </source>
</evidence>
<keyword evidence="8 20" id="KW-0489">Methyltransferase</keyword>
<comment type="cofactor">
    <cofactor evidence="3 20 21">
        <name>methylcob(III)alamin</name>
        <dbReference type="ChEBI" id="CHEBI:28115"/>
    </cofactor>
</comment>
<dbReference type="PROSITE" id="PS51337">
    <property type="entry name" value="B12_BINDING_NTER"/>
    <property type="match status" value="1"/>
</dbReference>
<dbReference type="PROSITE" id="PS51332">
    <property type="entry name" value="B12_BINDING"/>
    <property type="match status" value="1"/>
</dbReference>
<evidence type="ECO:0000256" key="11">
    <source>
        <dbReference type="ARBA" id="ARBA00022679"/>
    </source>
</evidence>
<comment type="domain">
    <text evidence="20">Modular enzyme with four functionally distinct domains. The isolated Hcy-binding domain catalyzes methyl transfer from free methylcobalamin to homocysteine. The Hcy-binding domain in association with the pterin-binding domain catalyzes the methylation of cob(I)alamin by methyltetrahydrofolate and the methylation of homocysteine. The B12-binding domain binds the cofactor. The AdoMet activation domain binds S-adenosyl-L-methionine. Under aerobic conditions cob(I)alamin can be converted to inactive cob(II)alamin. Reductive methylation by S-adenosyl-L-methionine and flavodoxin regenerates methylcobalamin.</text>
</comment>
<feature type="binding site" evidence="22">
    <location>
        <position position="788"/>
    </location>
    <ligand>
        <name>methylcob(III)alamin</name>
        <dbReference type="ChEBI" id="CHEBI:28115"/>
    </ligand>
</feature>
<evidence type="ECO:0000256" key="5">
    <source>
        <dbReference type="ARBA" id="ARBA00010398"/>
    </source>
</evidence>
<comment type="cofactor">
    <cofactor evidence="2 20 23">
        <name>Zn(2+)</name>
        <dbReference type="ChEBI" id="CHEBI:29105"/>
    </cofactor>
</comment>
<evidence type="ECO:0000256" key="18">
    <source>
        <dbReference type="ARBA" id="ARBA00025552"/>
    </source>
</evidence>
<evidence type="ECO:0000256" key="8">
    <source>
        <dbReference type="ARBA" id="ARBA00022603"/>
    </source>
</evidence>
<dbReference type="SUPFAM" id="SSF82282">
    <property type="entry name" value="Homocysteine S-methyltransferase"/>
    <property type="match status" value="1"/>
</dbReference>
<protein>
    <recommendedName>
        <fullName evidence="7 19">Methionine synthase</fullName>
        <ecNumber evidence="6 19">2.1.1.13</ecNumber>
    </recommendedName>
    <alternativeName>
        <fullName evidence="20">5-methyltetrahydrofolate--homocysteine methyltransferase</fullName>
    </alternativeName>
</protein>
<dbReference type="Gene3D" id="1.10.1240.10">
    <property type="entry name" value="Methionine synthase domain"/>
    <property type="match status" value="1"/>
</dbReference>
<dbReference type="Pfam" id="PF02574">
    <property type="entry name" value="S-methyl_trans"/>
    <property type="match status" value="1"/>
</dbReference>
<feature type="domain" description="B12-binding N-terminal" evidence="29">
    <location>
        <begin position="637"/>
        <end position="730"/>
    </location>
</feature>
<reference evidence="30 31" key="1">
    <citation type="journal article" date="2017" name="Nature">
        <title>Atmospheric trace gases support primary production in Antarctic desert surface soil.</title>
        <authorList>
            <person name="Ji M."/>
            <person name="Greening C."/>
            <person name="Vanwonterghem I."/>
            <person name="Carere C.R."/>
            <person name="Bay S.K."/>
            <person name="Steen J.A."/>
            <person name="Montgomery K."/>
            <person name="Lines T."/>
            <person name="Beardall J."/>
            <person name="van Dorst J."/>
            <person name="Snape I."/>
            <person name="Stott M.B."/>
            <person name="Hugenholtz P."/>
            <person name="Ferrari B.C."/>
        </authorList>
    </citation>
    <scope>NUCLEOTIDE SEQUENCE [LARGE SCALE GENOMIC DNA]</scope>
    <source>
        <strain evidence="30">RRmetagenome_bin12</strain>
    </source>
</reference>
<dbReference type="GO" id="GO:0008270">
    <property type="term" value="F:zinc ion binding"/>
    <property type="evidence" value="ECO:0007669"/>
    <property type="project" value="UniProtKB-UniRule"/>
</dbReference>
<dbReference type="NCBIfam" id="TIGR02082">
    <property type="entry name" value="metH"/>
    <property type="match status" value="1"/>
</dbReference>
<evidence type="ECO:0000256" key="12">
    <source>
        <dbReference type="ARBA" id="ARBA00022691"/>
    </source>
</evidence>
<feature type="binding site" evidence="22">
    <location>
        <begin position="740"/>
        <end position="744"/>
    </location>
    <ligand>
        <name>methylcob(III)alamin</name>
        <dbReference type="ChEBI" id="CHEBI:28115"/>
    </ligand>
</feature>
<evidence type="ECO:0000256" key="16">
    <source>
        <dbReference type="ARBA" id="ARBA00023167"/>
    </source>
</evidence>
<dbReference type="InterPro" id="IPR004223">
    <property type="entry name" value="VitB12-dep_Met_synth_activ_dom"/>
</dbReference>
<dbReference type="EC" id="2.1.1.13" evidence="6 19"/>
<comment type="pathway">
    <text evidence="4 20">Amino-acid biosynthesis; L-methionine biosynthesis via de novo pathway; L-methionine from L-homocysteine (MetH route): step 1/1.</text>
</comment>
<dbReference type="EMBL" id="QHBU01000041">
    <property type="protein sequence ID" value="PZR83235.1"/>
    <property type="molecule type" value="Genomic_DNA"/>
</dbReference>
<evidence type="ECO:0000256" key="3">
    <source>
        <dbReference type="ARBA" id="ARBA00001956"/>
    </source>
</evidence>
<dbReference type="PROSITE" id="PS50972">
    <property type="entry name" value="PTERIN_BINDING"/>
    <property type="match status" value="1"/>
</dbReference>
<dbReference type="SUPFAM" id="SSF52242">
    <property type="entry name" value="Cobalamin (vitamin B12)-binding domain"/>
    <property type="match status" value="1"/>
</dbReference>
<feature type="region of interest" description="Disordered" evidence="24">
    <location>
        <begin position="1168"/>
        <end position="1189"/>
    </location>
</feature>
<evidence type="ECO:0000256" key="9">
    <source>
        <dbReference type="ARBA" id="ARBA00022605"/>
    </source>
</evidence>
<dbReference type="InterPro" id="IPR011005">
    <property type="entry name" value="Dihydropteroate_synth-like_sf"/>
</dbReference>
<dbReference type="FunFam" id="3.20.20.20:FF:000007">
    <property type="entry name" value="Methionine synthase"/>
    <property type="match status" value="1"/>
</dbReference>
<dbReference type="GO" id="GO:0005829">
    <property type="term" value="C:cytosol"/>
    <property type="evidence" value="ECO:0007669"/>
    <property type="project" value="TreeGrafter"/>
</dbReference>
<dbReference type="InterPro" id="IPR036724">
    <property type="entry name" value="Cobalamin-bd_sf"/>
</dbReference>
<proteinExistence type="inferred from homology"/>
<dbReference type="PIRSF" id="PIRSF000381">
    <property type="entry name" value="MetH"/>
    <property type="match status" value="1"/>
</dbReference>
<dbReference type="PROSITE" id="PS50974">
    <property type="entry name" value="ADOMET_ACTIVATION"/>
    <property type="match status" value="1"/>
</dbReference>
<evidence type="ECO:0000256" key="23">
    <source>
        <dbReference type="PROSITE-ProRule" id="PRU00333"/>
    </source>
</evidence>
<evidence type="ECO:0000256" key="10">
    <source>
        <dbReference type="ARBA" id="ARBA00022628"/>
    </source>
</evidence>
<dbReference type="PANTHER" id="PTHR45833:SF1">
    <property type="entry name" value="METHIONINE SYNTHASE"/>
    <property type="match status" value="1"/>
</dbReference>
<name>A0A2W5ZJM4_9BACT</name>
<dbReference type="Pfam" id="PF02310">
    <property type="entry name" value="B12-binding"/>
    <property type="match status" value="1"/>
</dbReference>
<evidence type="ECO:0000256" key="4">
    <source>
        <dbReference type="ARBA" id="ARBA00005178"/>
    </source>
</evidence>
<keyword evidence="16 20" id="KW-0486">Methionine biosynthesis</keyword>
<evidence type="ECO:0000256" key="17">
    <source>
        <dbReference type="ARBA" id="ARBA00023285"/>
    </source>
</evidence>
<evidence type="ECO:0000256" key="13">
    <source>
        <dbReference type="ARBA" id="ARBA00022723"/>
    </source>
</evidence>
<dbReference type="Pfam" id="PF02965">
    <property type="entry name" value="Met_synt_B12"/>
    <property type="match status" value="1"/>
</dbReference>
<feature type="domain" description="Pterin-binding" evidence="26">
    <location>
        <begin position="350"/>
        <end position="606"/>
    </location>
</feature>
<keyword evidence="12 20" id="KW-0949">S-adenosyl-L-methionine</keyword>
<dbReference type="AlphaFoldDB" id="A0A2W5ZJM4"/>
<dbReference type="GO" id="GO:0046653">
    <property type="term" value="P:tetrahydrofolate metabolic process"/>
    <property type="evidence" value="ECO:0007669"/>
    <property type="project" value="TreeGrafter"/>
</dbReference>
<dbReference type="InterPro" id="IPR000489">
    <property type="entry name" value="Pterin-binding_dom"/>
</dbReference>
<dbReference type="SUPFAM" id="SSF56507">
    <property type="entry name" value="Methionine synthase activation domain-like"/>
    <property type="match status" value="1"/>
</dbReference>
<keyword evidence="15 20" id="KW-0862">Zinc</keyword>
<dbReference type="InterPro" id="IPR037010">
    <property type="entry name" value="VitB12-dep_Met_synth_activ_sf"/>
</dbReference>
<feature type="binding site" evidence="21 23">
    <location>
        <position position="305"/>
    </location>
    <ligand>
        <name>Zn(2+)</name>
        <dbReference type="ChEBI" id="CHEBI:29105"/>
    </ligand>
</feature>
<keyword evidence="10 20" id="KW-0846">Cobalamin</keyword>
<feature type="binding site" evidence="22">
    <location>
        <begin position="1162"/>
        <end position="1163"/>
    </location>
    <ligand>
        <name>S-adenosyl-L-methionine</name>
        <dbReference type="ChEBI" id="CHEBI:59789"/>
    </ligand>
</feature>
<dbReference type="GO" id="GO:0031419">
    <property type="term" value="F:cobalamin binding"/>
    <property type="evidence" value="ECO:0007669"/>
    <property type="project" value="UniProtKB-UniRule"/>
</dbReference>
<feature type="binding site" evidence="21 23">
    <location>
        <position position="238"/>
    </location>
    <ligand>
        <name>Zn(2+)</name>
        <dbReference type="ChEBI" id="CHEBI:29105"/>
    </ligand>
</feature>
<evidence type="ECO:0000256" key="22">
    <source>
        <dbReference type="PIRSR" id="PIRSR000381-2"/>
    </source>
</evidence>
<dbReference type="Gene3D" id="3.10.196.10">
    <property type="entry name" value="Vitamin B12-dependent methionine synthase, activation domain"/>
    <property type="match status" value="1"/>
</dbReference>
<dbReference type="Proteomes" id="UP000248724">
    <property type="component" value="Unassembled WGS sequence"/>
</dbReference>
<feature type="domain" description="Hcy-binding" evidence="25">
    <location>
        <begin position="9"/>
        <end position="319"/>
    </location>
</feature>
<feature type="domain" description="B12-binding" evidence="28">
    <location>
        <begin position="730"/>
        <end position="869"/>
    </location>
</feature>
<feature type="binding site" evidence="22">
    <location>
        <position position="937"/>
    </location>
    <ligand>
        <name>S-adenosyl-L-methionine</name>
        <dbReference type="ChEBI" id="CHEBI:59789"/>
    </ligand>
</feature>
<dbReference type="Gene3D" id="3.40.50.280">
    <property type="entry name" value="Cobalamin-binding domain"/>
    <property type="match status" value="1"/>
</dbReference>
<dbReference type="Pfam" id="PF00809">
    <property type="entry name" value="Pterin_bind"/>
    <property type="match status" value="1"/>
</dbReference>
<dbReference type="InterPro" id="IPR006158">
    <property type="entry name" value="Cobalamin-bd"/>
</dbReference>
<dbReference type="InterPro" id="IPR050554">
    <property type="entry name" value="Met_Synthase/Corrinoid"/>
</dbReference>
<dbReference type="Gene3D" id="3.20.20.20">
    <property type="entry name" value="Dihydropteroate synthase-like"/>
    <property type="match status" value="1"/>
</dbReference>
<evidence type="ECO:0000256" key="15">
    <source>
        <dbReference type="ARBA" id="ARBA00022833"/>
    </source>
</evidence>
<dbReference type="SUPFAM" id="SSF51717">
    <property type="entry name" value="Dihydropteroate synthetase-like"/>
    <property type="match status" value="1"/>
</dbReference>
<feature type="domain" description="AdoMet activation" evidence="27">
    <location>
        <begin position="890"/>
        <end position="1189"/>
    </location>
</feature>
<keyword evidence="14" id="KW-0677">Repeat</keyword>
<dbReference type="InterPro" id="IPR003759">
    <property type="entry name" value="Cbl-bd_cap"/>
</dbReference>
<sequence>MSQPAESGRRSFLEALSKRVLVFDGAMGTGLHALEPTVADFGGAALEGWMDGLVLHAPHLVEAVHRSFLEVGCDVLETATFQATRLRLAEWGQADRTLELNRDAAALARRLCAEYSTPQQSRFVAGSMGPTGYLPSSSDPALSKISFGELVEAFTEQAQGLIEGGSDLLIIETAQDILEVRAAIFGAREAMTRTGVTLPLHASVSLLDTSGTMLLGTQPGAVVAILDSLGVDVIGLNCSTGPELMRDAIRVLSERSSVPIACIPNAGIPSNVGGRAHFPLGAVDMGVQLEDFVRRLGVAAVGGCCGTTAEHIAELVRRVGTVPAPQQQGDGVPRLASAMSDIELRQQPAPMLIGERVNAQGSRAVKRMLLAEEYDDIVAVGRGQSEGGAHALDVCVAVTERNDEAEQMRAVVRGLEMSVDAPLIIDSTDAAVIRAALEANPGRAVVNSVNLENGRTRCEAVLPLVRDHGACVIALTIDEQGMANTADRKLEVATRIRDIACDEFGLQPHQILFDALTFTLATGEAEYIDSAHNTIDGLRRIKEALPGVLTVLGVSNVSFGLSPASRPALNSVFLYHCVQAGLDAAIVNPAHITPYPEIGATERGMAEDLIFNRRSDALARFIGHFDGADDAALTDSSVDPFEGMSSAERIHAQILQRRRDGIEEQIDLAVAERDPVDVLNQVLLPAMKEVGDRFGAGELILPFVLQSAEVMKRAVGQLEKYLDRVEGTSKGTVVLATVYGDVHDIGKNLVNTILSNNGYTVHDLGKQVPLATIIDRAVEAKADVIGLSALLVSTSKQMPLCLHELDARELSFPVIIGGAAINRGFGRRILTLDDGRTYDPGVFYCKDAFEGLDTVEQLVDEPRRTALVERAKVEAVQQIERDQQRDARRHAAAAESSGGPVLARSAARTDVPIPVAPFWGAHALMDIDLDEVVPCIDRNSLFKMSWQFRGVHDPQKWATLLKDELEPRLARSIDEARRGDWLRLSAVYGYWPALADGDDVVIYDPQQHDVEIARFAFPRQRAQNRLCLADYVRPRNEARDGERDVVALQLVTTGPGASELSNELQRTGEYDDMLRIHGFATQMAEATAEWVHRRMREQLGLDADRGRRYSWGYPSCPDLEDHQTFFKLVPAEQIGVELTEGFQLVPEQSTAAIVLHHPQAHYFAVYGGGDGEGPGSPEPAREVVAAQSR</sequence>
<evidence type="ECO:0000259" key="25">
    <source>
        <dbReference type="PROSITE" id="PS50970"/>
    </source>
</evidence>
<dbReference type="SMART" id="SM01018">
    <property type="entry name" value="B12-binding_2"/>
    <property type="match status" value="1"/>
</dbReference>
<evidence type="ECO:0000259" key="26">
    <source>
        <dbReference type="PROSITE" id="PS50972"/>
    </source>
</evidence>
<evidence type="ECO:0000256" key="6">
    <source>
        <dbReference type="ARBA" id="ARBA00012032"/>
    </source>
</evidence>
<organism evidence="30 31">
    <name type="scientific">Candidatus Aeolococcus gillhamiae</name>
    <dbReference type="NCBI Taxonomy" id="3127015"/>
    <lineage>
        <taxon>Bacteria</taxon>
        <taxon>Bacillati</taxon>
        <taxon>Candidatus Dormiibacterota</taxon>
        <taxon>Candidatus Dormibacteria</taxon>
        <taxon>Candidatus Aeolococcales</taxon>
        <taxon>Candidatus Aeolococcaceae</taxon>
        <taxon>Candidatus Aeolococcus</taxon>
    </lineage>
</organism>
<feature type="binding site" description="axial binding residue" evidence="21">
    <location>
        <position position="743"/>
    </location>
    <ligand>
        <name>methylcob(III)alamin</name>
        <dbReference type="ChEBI" id="CHEBI:28115"/>
    </ligand>
    <ligandPart>
        <name>Co</name>
        <dbReference type="ChEBI" id="CHEBI:27638"/>
    </ligandPart>
</feature>
<dbReference type="GO" id="GO:0032259">
    <property type="term" value="P:methylation"/>
    <property type="evidence" value="ECO:0007669"/>
    <property type="project" value="UniProtKB-KW"/>
</dbReference>
<comment type="similarity">
    <text evidence="5">Belongs to the vitamin-B12 dependent methionine synthase family.</text>
</comment>
<dbReference type="InterPro" id="IPR011822">
    <property type="entry name" value="MetH"/>
</dbReference>
<dbReference type="UniPathway" id="UPA00051">
    <property type="reaction ID" value="UER00081"/>
</dbReference>
<evidence type="ECO:0000256" key="1">
    <source>
        <dbReference type="ARBA" id="ARBA00001700"/>
    </source>
</evidence>
<dbReference type="GO" id="GO:0008705">
    <property type="term" value="F:methionine synthase activity"/>
    <property type="evidence" value="ECO:0007669"/>
    <property type="project" value="UniProtKB-UniRule"/>
</dbReference>
<dbReference type="InterPro" id="IPR036594">
    <property type="entry name" value="Meth_synthase_dom"/>
</dbReference>
<dbReference type="PANTHER" id="PTHR45833">
    <property type="entry name" value="METHIONINE SYNTHASE"/>
    <property type="match status" value="1"/>
</dbReference>
<evidence type="ECO:0000256" key="20">
    <source>
        <dbReference type="PIRNR" id="PIRNR000381"/>
    </source>
</evidence>
<evidence type="ECO:0000259" key="27">
    <source>
        <dbReference type="PROSITE" id="PS50974"/>
    </source>
</evidence>
<dbReference type="Pfam" id="PF02607">
    <property type="entry name" value="B12-binding_2"/>
    <property type="match status" value="1"/>
</dbReference>
<evidence type="ECO:0000256" key="24">
    <source>
        <dbReference type="SAM" id="MobiDB-lite"/>
    </source>
</evidence>
<evidence type="ECO:0000256" key="2">
    <source>
        <dbReference type="ARBA" id="ARBA00001947"/>
    </source>
</evidence>
<dbReference type="InterPro" id="IPR036589">
    <property type="entry name" value="HCY_dom_sf"/>
</dbReference>
<keyword evidence="17 20" id="KW-0170">Cobalt</keyword>